<evidence type="ECO:0000256" key="4">
    <source>
        <dbReference type="ARBA" id="ARBA00022643"/>
    </source>
</evidence>
<comment type="caution">
    <text evidence="11">The sequence shown here is derived from an EMBL/GenBank/DDBJ whole genome shotgun (WGS) entry which is preliminary data.</text>
</comment>
<feature type="domain" description="NADH:flavin oxidoreductase/NADH oxidase N-terminal" evidence="10">
    <location>
        <begin position="8"/>
        <end position="353"/>
    </location>
</feature>
<dbReference type="InterPro" id="IPR001155">
    <property type="entry name" value="OxRdtase_FMN_N"/>
</dbReference>
<evidence type="ECO:0000313" key="11">
    <source>
        <dbReference type="EMBL" id="MCX2978583.1"/>
    </source>
</evidence>
<dbReference type="PANTHER" id="PTHR42917">
    <property type="entry name" value="2,4-DIENOYL-COA REDUCTASE"/>
    <property type="match status" value="1"/>
</dbReference>
<evidence type="ECO:0000256" key="8">
    <source>
        <dbReference type="ARBA" id="ARBA00023014"/>
    </source>
</evidence>
<dbReference type="EMBL" id="SHNO01000001">
    <property type="protein sequence ID" value="MCX2978583.1"/>
    <property type="molecule type" value="Genomic_DNA"/>
</dbReference>
<feature type="compositionally biased region" description="Polar residues" evidence="9">
    <location>
        <begin position="119"/>
        <end position="135"/>
    </location>
</feature>
<keyword evidence="12" id="KW-1185">Reference proteome</keyword>
<keyword evidence="3" id="KW-0285">Flavoprotein</keyword>
<organism evidence="11 12">
    <name type="scientific">Candidatus Marimicrobium litorale</name>
    <dbReference type="NCBI Taxonomy" id="2518991"/>
    <lineage>
        <taxon>Bacteria</taxon>
        <taxon>Pseudomonadati</taxon>
        <taxon>Pseudomonadota</taxon>
        <taxon>Gammaproteobacteria</taxon>
        <taxon>Cellvibrionales</taxon>
        <taxon>Halieaceae</taxon>
        <taxon>Marimicrobium</taxon>
    </lineage>
</organism>
<evidence type="ECO:0000259" key="10">
    <source>
        <dbReference type="Pfam" id="PF00724"/>
    </source>
</evidence>
<comment type="cofactor">
    <cofactor evidence="1">
        <name>FMN</name>
        <dbReference type="ChEBI" id="CHEBI:58210"/>
    </cofactor>
</comment>
<evidence type="ECO:0000256" key="5">
    <source>
        <dbReference type="ARBA" id="ARBA00022723"/>
    </source>
</evidence>
<accession>A0ABT3T8H1</accession>
<dbReference type="PANTHER" id="PTHR42917:SF2">
    <property type="entry name" value="2,4-DIENOYL-COA REDUCTASE [(2E)-ENOYL-COA-PRODUCING]"/>
    <property type="match status" value="1"/>
</dbReference>
<keyword evidence="4" id="KW-0288">FMN</keyword>
<name>A0ABT3T8H1_9GAMM</name>
<gene>
    <name evidence="11" type="ORF">EYC82_14545</name>
</gene>
<sequence>MSNPLDSLFSGYTLNKLTLENRIVMAPMTREFSPQGIPDDDVAAYYKRRAAGGTGLIVTEGTTVNDAVASMGENIPTFHGEEALAGWKKVVEEVHGEGGKIFPQLWHVGSARNPAKMNNPDTPSASPSGLQTPGKQVSDPMTGEHIERVIASFADAAADAQRLGFDGVEIHGAHGYLIDQFFWEGLNQRSDAFGGSMDNRGRFAAEIIRAARAATSSDFPIILRYSQWKQQDFEAKLAATPQELELFLQPLVDAGVDGFHCSTRRYWESEFDGSDLNLAGWTKKLTGKTSITVGSVGLSADFIGAIAMNESSETRAIDDLLSRLERGDFDLVAVGRALLQDPEWPNKVREGRTESINSFNSDSLATLS</sequence>
<evidence type="ECO:0000256" key="3">
    <source>
        <dbReference type="ARBA" id="ARBA00022630"/>
    </source>
</evidence>
<dbReference type="Proteomes" id="UP001143304">
    <property type="component" value="Unassembled WGS sequence"/>
</dbReference>
<dbReference type="InterPro" id="IPR051793">
    <property type="entry name" value="NADH:flavin_oxidoreductase"/>
</dbReference>
<feature type="region of interest" description="Disordered" evidence="9">
    <location>
        <begin position="111"/>
        <end position="140"/>
    </location>
</feature>
<dbReference type="Pfam" id="PF00724">
    <property type="entry name" value="Oxidored_FMN"/>
    <property type="match status" value="1"/>
</dbReference>
<dbReference type="CDD" id="cd04747">
    <property type="entry name" value="OYE_like_5_FMN"/>
    <property type="match status" value="1"/>
</dbReference>
<evidence type="ECO:0000313" key="12">
    <source>
        <dbReference type="Proteomes" id="UP001143304"/>
    </source>
</evidence>
<evidence type="ECO:0000256" key="9">
    <source>
        <dbReference type="SAM" id="MobiDB-lite"/>
    </source>
</evidence>
<dbReference type="Gene3D" id="3.20.20.70">
    <property type="entry name" value="Aldolase class I"/>
    <property type="match status" value="1"/>
</dbReference>
<evidence type="ECO:0000256" key="6">
    <source>
        <dbReference type="ARBA" id="ARBA00023002"/>
    </source>
</evidence>
<keyword evidence="8" id="KW-0411">Iron-sulfur</keyword>
<dbReference type="InterPro" id="IPR013785">
    <property type="entry name" value="Aldolase_TIM"/>
</dbReference>
<dbReference type="RefSeq" id="WP_279250279.1">
    <property type="nucleotide sequence ID" value="NZ_SHNO01000001.1"/>
</dbReference>
<dbReference type="SUPFAM" id="SSF51395">
    <property type="entry name" value="FMN-linked oxidoreductases"/>
    <property type="match status" value="1"/>
</dbReference>
<protein>
    <submittedName>
        <fullName evidence="11">NADH:flavin oxidoreductase</fullName>
    </submittedName>
</protein>
<reference evidence="11" key="1">
    <citation type="submission" date="2019-02" db="EMBL/GenBank/DDBJ databases">
        <authorList>
            <person name="Li S.-H."/>
        </authorList>
    </citation>
    <scope>NUCLEOTIDE SEQUENCE</scope>
    <source>
        <strain evidence="11">IMCC11814</strain>
    </source>
</reference>
<keyword evidence="5" id="KW-0479">Metal-binding</keyword>
<keyword evidence="6" id="KW-0560">Oxidoreductase</keyword>
<evidence type="ECO:0000256" key="1">
    <source>
        <dbReference type="ARBA" id="ARBA00001917"/>
    </source>
</evidence>
<evidence type="ECO:0000256" key="7">
    <source>
        <dbReference type="ARBA" id="ARBA00023004"/>
    </source>
</evidence>
<keyword evidence="7" id="KW-0408">Iron</keyword>
<evidence type="ECO:0000256" key="2">
    <source>
        <dbReference type="ARBA" id="ARBA00001966"/>
    </source>
</evidence>
<comment type="cofactor">
    <cofactor evidence="2">
        <name>[4Fe-4S] cluster</name>
        <dbReference type="ChEBI" id="CHEBI:49883"/>
    </cofactor>
</comment>
<proteinExistence type="predicted"/>